<dbReference type="InterPro" id="IPR015919">
    <property type="entry name" value="Cadherin-like_sf"/>
</dbReference>
<dbReference type="Proteomes" id="UP000013165">
    <property type="component" value="Unassembled WGS sequence"/>
</dbReference>
<dbReference type="SUPFAM" id="SSF56925">
    <property type="entry name" value="OMPA-like"/>
    <property type="match status" value="1"/>
</dbReference>
<dbReference type="InterPro" id="IPR027385">
    <property type="entry name" value="Beta-barrel_OMP"/>
</dbReference>
<dbReference type="eggNOG" id="COG4547">
    <property type="taxonomic scope" value="Bacteria"/>
</dbReference>
<dbReference type="eggNOG" id="COG3210">
    <property type="taxonomic scope" value="Bacteria"/>
</dbReference>
<evidence type="ECO:0000256" key="1">
    <source>
        <dbReference type="ARBA" id="ARBA00022729"/>
    </source>
</evidence>
<dbReference type="HOGENOM" id="CLU_246346_0_0_6"/>
<dbReference type="SMART" id="SM00736">
    <property type="entry name" value="CADG"/>
    <property type="match status" value="1"/>
</dbReference>
<dbReference type="PATRIC" id="fig|626887.3.peg.2991"/>
<evidence type="ECO:0000259" key="4">
    <source>
        <dbReference type="SMART" id="SM00736"/>
    </source>
</evidence>
<evidence type="ECO:0000256" key="3">
    <source>
        <dbReference type="SAM" id="SignalP"/>
    </source>
</evidence>
<dbReference type="InterPro" id="IPR053784">
    <property type="entry name" value="Choice_anch_U_dom"/>
</dbReference>
<dbReference type="Gene3D" id="2.60.40.2030">
    <property type="match status" value="1"/>
</dbReference>
<feature type="domain" description="Dystroglycan-type cadherin-like" evidence="4">
    <location>
        <begin position="634"/>
        <end position="728"/>
    </location>
</feature>
<feature type="region of interest" description="Disordered" evidence="2">
    <location>
        <begin position="716"/>
        <end position="788"/>
    </location>
</feature>
<dbReference type="OrthoDB" id="9785394at2"/>
<feature type="chain" id="PRO_5004126525" evidence="3">
    <location>
        <begin position="28"/>
        <end position="1551"/>
    </location>
</feature>
<dbReference type="GO" id="GO:0005509">
    <property type="term" value="F:calcium ion binding"/>
    <property type="evidence" value="ECO:0007669"/>
    <property type="project" value="InterPro"/>
</dbReference>
<dbReference type="RefSeq" id="WP_004580950.1">
    <property type="nucleotide sequence ID" value="NZ_AP028878.1"/>
</dbReference>
<dbReference type="Gene3D" id="2.60.40.10">
    <property type="entry name" value="Immunoglobulins"/>
    <property type="match status" value="1"/>
</dbReference>
<protein>
    <submittedName>
        <fullName evidence="5">Thrombospondin type 3 repeat family protein</fullName>
    </submittedName>
</protein>
<dbReference type="Pfam" id="PF24907">
    <property type="entry name" value="SIBA-E_N"/>
    <property type="match status" value="1"/>
</dbReference>
<proteinExistence type="predicted"/>
<dbReference type="Gene3D" id="2.40.160.20">
    <property type="match status" value="1"/>
</dbReference>
<dbReference type="Pfam" id="PF16184">
    <property type="entry name" value="Cadherin_3"/>
    <property type="match status" value="1"/>
</dbReference>
<feature type="compositionally biased region" description="Acidic residues" evidence="2">
    <location>
        <begin position="1082"/>
        <end position="1097"/>
    </location>
</feature>
<dbReference type="CDD" id="cd11304">
    <property type="entry name" value="Cadherin_repeat"/>
    <property type="match status" value="1"/>
</dbReference>
<dbReference type="EMBL" id="APLQ01000014">
    <property type="protein sequence ID" value="ENO12720.1"/>
    <property type="molecule type" value="Genomic_DNA"/>
</dbReference>
<dbReference type="Pfam" id="PF05345">
    <property type="entry name" value="He_PIG"/>
    <property type="match status" value="1"/>
</dbReference>
<feature type="signal peptide" evidence="3">
    <location>
        <begin position="1"/>
        <end position="27"/>
    </location>
</feature>
<dbReference type="SUPFAM" id="SSF141072">
    <property type="entry name" value="CalX-like"/>
    <property type="match status" value="1"/>
</dbReference>
<accession>N6VRC1</accession>
<evidence type="ECO:0000256" key="2">
    <source>
        <dbReference type="SAM" id="MobiDB-lite"/>
    </source>
</evidence>
<evidence type="ECO:0000313" key="5">
    <source>
        <dbReference type="EMBL" id="ENO12720.1"/>
    </source>
</evidence>
<dbReference type="InterPro" id="IPR013783">
    <property type="entry name" value="Ig-like_fold"/>
</dbReference>
<feature type="compositionally biased region" description="Basic and acidic residues" evidence="2">
    <location>
        <begin position="762"/>
        <end position="778"/>
    </location>
</feature>
<feature type="region of interest" description="Disordered" evidence="2">
    <location>
        <begin position="1076"/>
        <end position="1097"/>
    </location>
</feature>
<dbReference type="PROSITE" id="PS51854">
    <property type="entry name" value="CSPG"/>
    <property type="match status" value="1"/>
</dbReference>
<dbReference type="GO" id="GO:0016020">
    <property type="term" value="C:membrane"/>
    <property type="evidence" value="ECO:0007669"/>
    <property type="project" value="InterPro"/>
</dbReference>
<name>N6VRC1_9GAMM</name>
<keyword evidence="1 3" id="KW-0732">Signal</keyword>
<dbReference type="InterPro" id="IPR011250">
    <property type="entry name" value="OMP/PagP_B-barrel"/>
</dbReference>
<keyword evidence="6" id="KW-1185">Reference proteome</keyword>
<dbReference type="InterPro" id="IPR056844">
    <property type="entry name" value="SibA-E_N"/>
</dbReference>
<dbReference type="InterPro" id="IPR006644">
    <property type="entry name" value="Cadg"/>
</dbReference>
<reference evidence="5 6" key="1">
    <citation type="journal article" date="2013" name="Genome Announc.">
        <title>Genome Sequence of the Polycyclic Aromatic Hydrocarbon-Degrading Bacterium Strain Marinobacter nanhaiticus D15-8WT.</title>
        <authorList>
            <person name="Cui Z."/>
            <person name="Gao W."/>
            <person name="Li Q."/>
            <person name="Xu G."/>
            <person name="Zheng L."/>
        </authorList>
    </citation>
    <scope>NUCLEOTIDE SEQUENCE [LARGE SCALE GENOMIC DNA]</scope>
    <source>
        <strain evidence="5 6">D15-8W</strain>
    </source>
</reference>
<feature type="compositionally biased region" description="Acidic residues" evidence="2">
    <location>
        <begin position="727"/>
        <end position="740"/>
    </location>
</feature>
<dbReference type="SUPFAM" id="SSF49313">
    <property type="entry name" value="Cadherin-like"/>
    <property type="match status" value="1"/>
</dbReference>
<gene>
    <name evidence="5" type="ORF">J057_15000</name>
</gene>
<dbReference type="InterPro" id="IPR039005">
    <property type="entry name" value="CSPG_rpt"/>
</dbReference>
<dbReference type="STRING" id="626887.J057_15000"/>
<dbReference type="NCBIfam" id="NF041766">
    <property type="entry name" value="choice_anch_U"/>
    <property type="match status" value="1"/>
</dbReference>
<comment type="caution">
    <text evidence="5">The sequence shown here is derived from an EMBL/GenBank/DDBJ whole genome shotgun (WGS) entry which is preliminary data.</text>
</comment>
<dbReference type="Pfam" id="PF13505">
    <property type="entry name" value="OMP_b-brl"/>
    <property type="match status" value="1"/>
</dbReference>
<organism evidence="5 6">
    <name type="scientific">Marinobacter nanhaiticus D15-8W</name>
    <dbReference type="NCBI Taxonomy" id="626887"/>
    <lineage>
        <taxon>Bacteria</taxon>
        <taxon>Pseudomonadati</taxon>
        <taxon>Pseudomonadota</taxon>
        <taxon>Gammaproteobacteria</taxon>
        <taxon>Pseudomonadales</taxon>
        <taxon>Marinobacteraceae</taxon>
        <taxon>Marinobacter</taxon>
    </lineage>
</organism>
<sequence length="1551" mass="164957">MSSRSLKVISSCVLLIVASLASTAALASHFRGGSITWQSVDLDGDGQKNDVQVTVKTAWRLNGGTPPSAAAINATPALTFSEVGTGTLTKLSESPDANGQYELSTKIFQAKDLDLNTTYALNYTSCCRISNLVNNANGDWNIQSTINLANRNLAPKIDLPIIFEVPQLQQDGSTLLNWTFNTGSTDPNADKLKFRLANVNELGGSGSVQPDGFSINPNTGVINWANSGNLAPGLYSAGVVAEDVDSNGVIKSKSHVDFILYLQNKKAVQFTTSDNVTETRNIIVEKGTTYTFDVNGTAIESTSLGDVQGALSEGTEGQFTFDPADLLPAAYPITFEIRDTTDSFTKNYLILNFIVPDPDAPKIANLEADRTFYADIPEQRVDENQDAVVTDRDNTHFSGGKLKFNVSFTDGTQEILGVMSSGDGAGQINRMGDQIYYEGNLIGDVDADEDGVGRALTIHLTGSHSTPTALTALVRALTYQDTFALREPGDRNLSLFIEDPDRRSNSYNFFVNVQAHPTRPTSGGPVEAANALTVVEGSTTTLSTENINYGDPDTDRDQITLTVSDLTHGQFELISAPGVAVTSFTQQQVDLGQVNFVHDGGEEAPVYKVSASDGTASTVPADALIRFTNVNDPPEITNLPGNNATAREPYRYTPTVTDVDSTGGFTFTIQNMPSWASFDTATGTLSGTPANSDAGTASNIVITVADTDGGTATVGPFSITTKSNPDSDGDGVPDEVELVEGTDPGDPKDYKDEDGDGVPDYVETKIDGTDPKDPKSYRDNTPPEVMAPPEVTVSATGLYTKISRTQLESLGKATASDSVDGVNCCSPYPRSLVDDEPFFPPGKHTIVWAAKDAKGNTGTAGQILNVEPLVSLSKDQTVPEGAMATIQVVLNGPAPAYPVKVPYTVSGTALNPADHDLVSGTAVINAGLTTTIAVRTVKDSVPEVDETMVVTLDKSLNRSPSYRHVLTISERNIAPQASLKVTQGGENRLMLLRDGAPAVISGLVMDANTGDTHSYEWDTGIMIDRDRNDDTVTLDPSVMEPGQDYAVTLVVTDDGSPALQDTVTVHLQVVDTLPALSPTADSDGDGIPDAEEGYGDADQDGIPDYLDSQSHACSVVPEEVADYQRYLMESDPGSCLKLGVFSRFASRGGSRLIDGSDIGANSPTHLPEDIAATNVGGVFDFTVDDLPQAGQSVRIVVPQRAAVPENPIYRKYSESAGWQDFFQDDKNQLASAPGEPGFCPTPGSGQYRPGLNVGDWCVQLTIEDGGPNDADGQANGSVLDPGGVATIAGLDSSGKLKTSGGGSMGPVSLLTMLALAGLARVARKRGLRKDGATRFGVAALGAAAALTLSTQAPTAQAEGLQGQQPSPIYLTASLGYAYTDVDDGDVERRFADRGYRAQVTSTDGSRLGGMLGAGYRLNDSFAFEVAYIDLGETEVSFRSTPIDRDIANVYPESGQGPAASVLYRYGLSQRWGLNVRVGAFFWDGDYDTKQGSLHVADAEDSGEDVYYGLGADYRFSDVFSFKTELQRFEFDRDPSYYLSAGMEFRFPELLK</sequence>
<evidence type="ECO:0000313" key="6">
    <source>
        <dbReference type="Proteomes" id="UP000013165"/>
    </source>
</evidence>
<dbReference type="InterPro" id="IPR038081">
    <property type="entry name" value="CalX-like_sf"/>
</dbReference>